<dbReference type="InterPro" id="IPR006311">
    <property type="entry name" value="TAT_signal"/>
</dbReference>
<dbReference type="Proteomes" id="UP000622552">
    <property type="component" value="Unassembled WGS sequence"/>
</dbReference>
<protein>
    <recommendedName>
        <fullName evidence="3">Lipoprotein</fullName>
    </recommendedName>
</protein>
<dbReference type="PROSITE" id="PS51318">
    <property type="entry name" value="TAT"/>
    <property type="match status" value="1"/>
</dbReference>
<dbReference type="EMBL" id="JADOUF010000001">
    <property type="protein sequence ID" value="MBG6138157.1"/>
    <property type="molecule type" value="Genomic_DNA"/>
</dbReference>
<evidence type="ECO:0000313" key="2">
    <source>
        <dbReference type="Proteomes" id="UP000622552"/>
    </source>
</evidence>
<dbReference type="RefSeq" id="WP_197004942.1">
    <property type="nucleotide sequence ID" value="NZ_BONS01000017.1"/>
</dbReference>
<comment type="caution">
    <text evidence="1">The sequence shown here is derived from an EMBL/GenBank/DDBJ whole genome shotgun (WGS) entry which is preliminary data.</text>
</comment>
<evidence type="ECO:0008006" key="3">
    <source>
        <dbReference type="Google" id="ProtNLM"/>
    </source>
</evidence>
<dbReference type="AlphaFoldDB" id="A0A8J7GJW4"/>
<evidence type="ECO:0000313" key="1">
    <source>
        <dbReference type="EMBL" id="MBG6138157.1"/>
    </source>
</evidence>
<proteinExistence type="predicted"/>
<name>A0A8J7GJW4_9ACTN</name>
<gene>
    <name evidence="1" type="ORF">IW245_004351</name>
</gene>
<sequence length="152" mass="15403">MRMEPISRRQALGTLVGLAAAVGLAGCGLFDKKAGPPPPNPLAEHLAATVRLAEVYEAAFGAAPDLAGKYGALRDNHWAHAEALAAAIRKPAPSRTPSATAAPDALGRAGLLEEEKKAATAAHEAALTIPGAYAALLGSIAACRATHVEVLS</sequence>
<accession>A0A8J7GJW4</accession>
<dbReference type="PROSITE" id="PS51257">
    <property type="entry name" value="PROKAR_LIPOPROTEIN"/>
    <property type="match status" value="1"/>
</dbReference>
<keyword evidence="2" id="KW-1185">Reference proteome</keyword>
<reference evidence="1" key="1">
    <citation type="submission" date="2020-11" db="EMBL/GenBank/DDBJ databases">
        <title>Sequencing the genomes of 1000 actinobacteria strains.</title>
        <authorList>
            <person name="Klenk H.-P."/>
        </authorList>
    </citation>
    <scope>NUCLEOTIDE SEQUENCE</scope>
    <source>
        <strain evidence="1">DSM 45356</strain>
    </source>
</reference>
<organism evidence="1 2">
    <name type="scientific">Longispora fulva</name>
    <dbReference type="NCBI Taxonomy" id="619741"/>
    <lineage>
        <taxon>Bacteria</taxon>
        <taxon>Bacillati</taxon>
        <taxon>Actinomycetota</taxon>
        <taxon>Actinomycetes</taxon>
        <taxon>Micromonosporales</taxon>
        <taxon>Micromonosporaceae</taxon>
        <taxon>Longispora</taxon>
    </lineage>
</organism>